<dbReference type="Proteomes" id="UP001066276">
    <property type="component" value="Chromosome 7"/>
</dbReference>
<evidence type="ECO:0000313" key="2">
    <source>
        <dbReference type="EMBL" id="KAJ1126232.1"/>
    </source>
</evidence>
<evidence type="ECO:0000313" key="3">
    <source>
        <dbReference type="Proteomes" id="UP001066276"/>
    </source>
</evidence>
<feature type="region of interest" description="Disordered" evidence="1">
    <location>
        <begin position="1"/>
        <end position="39"/>
    </location>
</feature>
<feature type="region of interest" description="Disordered" evidence="1">
    <location>
        <begin position="51"/>
        <end position="79"/>
    </location>
</feature>
<reference evidence="2" key="1">
    <citation type="journal article" date="2022" name="bioRxiv">
        <title>Sequencing and chromosome-scale assembly of the giantPleurodeles waltlgenome.</title>
        <authorList>
            <person name="Brown T."/>
            <person name="Elewa A."/>
            <person name="Iarovenko S."/>
            <person name="Subramanian E."/>
            <person name="Araus A.J."/>
            <person name="Petzold A."/>
            <person name="Susuki M."/>
            <person name="Suzuki K.-i.T."/>
            <person name="Hayashi T."/>
            <person name="Toyoda A."/>
            <person name="Oliveira C."/>
            <person name="Osipova E."/>
            <person name="Leigh N.D."/>
            <person name="Simon A."/>
            <person name="Yun M.H."/>
        </authorList>
    </citation>
    <scope>NUCLEOTIDE SEQUENCE</scope>
    <source>
        <strain evidence="2">20211129_DDA</strain>
        <tissue evidence="2">Liver</tissue>
    </source>
</reference>
<evidence type="ECO:0000256" key="1">
    <source>
        <dbReference type="SAM" id="MobiDB-lite"/>
    </source>
</evidence>
<accession>A0AAV7PFL3</accession>
<dbReference type="AlphaFoldDB" id="A0AAV7PFL3"/>
<dbReference type="EMBL" id="JANPWB010000011">
    <property type="protein sequence ID" value="KAJ1126232.1"/>
    <property type="molecule type" value="Genomic_DNA"/>
</dbReference>
<organism evidence="2 3">
    <name type="scientific">Pleurodeles waltl</name>
    <name type="common">Iberian ribbed newt</name>
    <dbReference type="NCBI Taxonomy" id="8319"/>
    <lineage>
        <taxon>Eukaryota</taxon>
        <taxon>Metazoa</taxon>
        <taxon>Chordata</taxon>
        <taxon>Craniata</taxon>
        <taxon>Vertebrata</taxon>
        <taxon>Euteleostomi</taxon>
        <taxon>Amphibia</taxon>
        <taxon>Batrachia</taxon>
        <taxon>Caudata</taxon>
        <taxon>Salamandroidea</taxon>
        <taxon>Salamandridae</taxon>
        <taxon>Pleurodelinae</taxon>
        <taxon>Pleurodeles</taxon>
    </lineage>
</organism>
<name>A0AAV7PFL3_PLEWA</name>
<comment type="caution">
    <text evidence="2">The sequence shown here is derived from an EMBL/GenBank/DDBJ whole genome shotgun (WGS) entry which is preliminary data.</text>
</comment>
<feature type="compositionally biased region" description="Polar residues" evidence="1">
    <location>
        <begin position="25"/>
        <end position="34"/>
    </location>
</feature>
<protein>
    <submittedName>
        <fullName evidence="2">Uncharacterized protein</fullName>
    </submittedName>
</protein>
<gene>
    <name evidence="2" type="ORF">NDU88_004640</name>
</gene>
<proteinExistence type="predicted"/>
<feature type="compositionally biased region" description="Polar residues" evidence="1">
    <location>
        <begin position="65"/>
        <end position="79"/>
    </location>
</feature>
<sequence length="79" mass="8637">MAKFTKGRPDEKSQRARGGHMSLQCHHSTGYSQSTERETGRVEICKDGTMTITDQAQNLADDPEQSSPEDASATPPNTE</sequence>
<keyword evidence="3" id="KW-1185">Reference proteome</keyword>